<comment type="caution">
    <text evidence="1">The sequence shown here is derived from an EMBL/GenBank/DDBJ whole genome shotgun (WGS) entry which is preliminary data.</text>
</comment>
<evidence type="ECO:0000313" key="1">
    <source>
        <dbReference type="EMBL" id="KVG71123.1"/>
    </source>
</evidence>
<evidence type="ECO:0000313" key="2">
    <source>
        <dbReference type="Proteomes" id="UP000064029"/>
    </source>
</evidence>
<dbReference type="EMBL" id="LOXM01000073">
    <property type="protein sequence ID" value="KVG71123.1"/>
    <property type="molecule type" value="Genomic_DNA"/>
</dbReference>
<name>A0A103RNP2_9BURK</name>
<organism evidence="1 2">
    <name type="scientific">Burkholderia ubonensis</name>
    <dbReference type="NCBI Taxonomy" id="101571"/>
    <lineage>
        <taxon>Bacteria</taxon>
        <taxon>Pseudomonadati</taxon>
        <taxon>Pseudomonadota</taxon>
        <taxon>Betaproteobacteria</taxon>
        <taxon>Burkholderiales</taxon>
        <taxon>Burkholderiaceae</taxon>
        <taxon>Burkholderia</taxon>
        <taxon>Burkholderia cepacia complex</taxon>
    </lineage>
</organism>
<gene>
    <name evidence="1" type="ORF">WJ33_21260</name>
</gene>
<dbReference type="Proteomes" id="UP000064029">
    <property type="component" value="Unassembled WGS sequence"/>
</dbReference>
<protein>
    <submittedName>
        <fullName evidence="1">Uncharacterized protein</fullName>
    </submittedName>
</protein>
<accession>A0A103RNP2</accession>
<reference evidence="1 2" key="1">
    <citation type="submission" date="2015-11" db="EMBL/GenBank/DDBJ databases">
        <title>Expanding the genomic diversity of Burkholderia species for the development of highly accurate diagnostics.</title>
        <authorList>
            <person name="Sahl J."/>
            <person name="Keim P."/>
            <person name="Wagner D."/>
        </authorList>
    </citation>
    <scope>NUCLEOTIDE SEQUENCE [LARGE SCALE GENOMIC DNA]</scope>
    <source>
        <strain evidence="1 2">MSMB2036</strain>
    </source>
</reference>
<dbReference type="AlphaFoldDB" id="A0A103RNP2"/>
<sequence length="100" mass="11077">MVGDNEHVQALVLALLREQLRQFASETMMRIVVSSRNFAQADELTVAADGLGLRHVQVVLEDALPDGGCLIEFVNANIDASWGTQVTRIFDALRTESHRQ</sequence>
<proteinExistence type="predicted"/>